<dbReference type="EMBL" id="BMPQ01000001">
    <property type="protein sequence ID" value="GGK46687.1"/>
    <property type="molecule type" value="Genomic_DNA"/>
</dbReference>
<organism evidence="1 2">
    <name type="scientific">Streptomyces flaveus</name>
    <dbReference type="NCBI Taxonomy" id="66370"/>
    <lineage>
        <taxon>Bacteria</taxon>
        <taxon>Bacillati</taxon>
        <taxon>Actinomycetota</taxon>
        <taxon>Actinomycetes</taxon>
        <taxon>Kitasatosporales</taxon>
        <taxon>Streptomycetaceae</taxon>
        <taxon>Streptomyces</taxon>
        <taxon>Streptomyces aurantiacus group</taxon>
    </lineage>
</organism>
<sequence>MCPQDMLPEKDKEFTMRRLLSVALLSALTVGLTVTATSTSYAAPGCIETSDTRSWGRGEVSACFEDGEARVQGNVVDLLPGGGLGSPDGYCVAWYIEYETTSGDAYQHSPLACGHLGRAERNFDYDPSAGEHGVKGITGVKRAVLNLVSL</sequence>
<comment type="caution">
    <text evidence="1">The sequence shown here is derived from an EMBL/GenBank/DDBJ whole genome shotgun (WGS) entry which is preliminary data.</text>
</comment>
<reference evidence="1" key="2">
    <citation type="submission" date="2020-09" db="EMBL/GenBank/DDBJ databases">
        <authorList>
            <person name="Sun Q."/>
            <person name="Ohkuma M."/>
        </authorList>
    </citation>
    <scope>NUCLEOTIDE SEQUENCE</scope>
    <source>
        <strain evidence="1">JCM 3035</strain>
    </source>
</reference>
<accession>A0A917QDV2</accession>
<keyword evidence="2" id="KW-1185">Reference proteome</keyword>
<reference evidence="1" key="1">
    <citation type="journal article" date="2014" name="Int. J. Syst. Evol. Microbiol.">
        <title>Complete genome sequence of Corynebacterium casei LMG S-19264T (=DSM 44701T), isolated from a smear-ripened cheese.</title>
        <authorList>
            <consortium name="US DOE Joint Genome Institute (JGI-PGF)"/>
            <person name="Walter F."/>
            <person name="Albersmeier A."/>
            <person name="Kalinowski J."/>
            <person name="Ruckert C."/>
        </authorList>
    </citation>
    <scope>NUCLEOTIDE SEQUENCE</scope>
    <source>
        <strain evidence="1">JCM 3035</strain>
    </source>
</reference>
<name>A0A917QDV2_9ACTN</name>
<evidence type="ECO:0000313" key="1">
    <source>
        <dbReference type="EMBL" id="GGK46687.1"/>
    </source>
</evidence>
<dbReference type="Proteomes" id="UP000637788">
    <property type="component" value="Unassembled WGS sequence"/>
</dbReference>
<proteinExistence type="predicted"/>
<protein>
    <submittedName>
        <fullName evidence="1">Uncharacterized protein</fullName>
    </submittedName>
</protein>
<dbReference type="AlphaFoldDB" id="A0A917QDV2"/>
<gene>
    <name evidence="1" type="ORF">GCM10010094_03350</name>
</gene>
<evidence type="ECO:0000313" key="2">
    <source>
        <dbReference type="Proteomes" id="UP000637788"/>
    </source>
</evidence>